<evidence type="ECO:0000313" key="4">
    <source>
        <dbReference type="Proteomes" id="UP001597237"/>
    </source>
</evidence>
<evidence type="ECO:0000259" key="2">
    <source>
        <dbReference type="PROSITE" id="PS50110"/>
    </source>
</evidence>
<dbReference type="SUPFAM" id="SSF52172">
    <property type="entry name" value="CheY-like"/>
    <property type="match status" value="1"/>
</dbReference>
<feature type="domain" description="Response regulatory" evidence="2">
    <location>
        <begin position="3"/>
        <end position="117"/>
    </location>
</feature>
<comment type="caution">
    <text evidence="3">The sequence shown here is derived from an EMBL/GenBank/DDBJ whole genome shotgun (WGS) entry which is preliminary data.</text>
</comment>
<dbReference type="SMART" id="SM00448">
    <property type="entry name" value="REC"/>
    <property type="match status" value="1"/>
</dbReference>
<name>A0ABW4N8R1_9CAUL</name>
<dbReference type="InterPro" id="IPR001789">
    <property type="entry name" value="Sig_transdc_resp-reg_receiver"/>
</dbReference>
<proteinExistence type="predicted"/>
<dbReference type="EMBL" id="JBHUEY010000012">
    <property type="protein sequence ID" value="MFD1785695.1"/>
    <property type="molecule type" value="Genomic_DNA"/>
</dbReference>
<reference evidence="4" key="1">
    <citation type="journal article" date="2019" name="Int. J. Syst. Evol. Microbiol.">
        <title>The Global Catalogue of Microorganisms (GCM) 10K type strain sequencing project: providing services to taxonomists for standard genome sequencing and annotation.</title>
        <authorList>
            <consortium name="The Broad Institute Genomics Platform"/>
            <consortium name="The Broad Institute Genome Sequencing Center for Infectious Disease"/>
            <person name="Wu L."/>
            <person name="Ma J."/>
        </authorList>
    </citation>
    <scope>NUCLEOTIDE SEQUENCE [LARGE SCALE GENOMIC DNA]</scope>
    <source>
        <strain evidence="4">DFY28</strain>
    </source>
</reference>
<dbReference type="Proteomes" id="UP001597237">
    <property type="component" value="Unassembled WGS sequence"/>
</dbReference>
<dbReference type="RefSeq" id="WP_377281730.1">
    <property type="nucleotide sequence ID" value="NZ_JBHRSI010000004.1"/>
</dbReference>
<sequence>MLKVLILQDDPIAAVLLQEAIEAAGHAVAGWAMNAEDAVALTATHRPDLLIIDTDLDAFDASTESVLEIGRKADAQIVFLTNGDERVREALATLQPVAILDLPWREESLRTALDRADSARPSQV</sequence>
<dbReference type="InterPro" id="IPR011006">
    <property type="entry name" value="CheY-like_superfamily"/>
</dbReference>
<keyword evidence="4" id="KW-1185">Reference proteome</keyword>
<dbReference type="PROSITE" id="PS50110">
    <property type="entry name" value="RESPONSE_REGULATORY"/>
    <property type="match status" value="1"/>
</dbReference>
<dbReference type="Pfam" id="PF00072">
    <property type="entry name" value="Response_reg"/>
    <property type="match status" value="1"/>
</dbReference>
<keyword evidence="1" id="KW-0597">Phosphoprotein</keyword>
<feature type="modified residue" description="4-aspartylphosphate" evidence="1">
    <location>
        <position position="53"/>
    </location>
</feature>
<evidence type="ECO:0000313" key="3">
    <source>
        <dbReference type="EMBL" id="MFD1785695.1"/>
    </source>
</evidence>
<organism evidence="3 4">
    <name type="scientific">Phenylobacterium terrae</name>
    <dbReference type="NCBI Taxonomy" id="2665495"/>
    <lineage>
        <taxon>Bacteria</taxon>
        <taxon>Pseudomonadati</taxon>
        <taxon>Pseudomonadota</taxon>
        <taxon>Alphaproteobacteria</taxon>
        <taxon>Caulobacterales</taxon>
        <taxon>Caulobacteraceae</taxon>
        <taxon>Phenylobacterium</taxon>
    </lineage>
</organism>
<protein>
    <submittedName>
        <fullName evidence="3">Response regulator</fullName>
    </submittedName>
</protein>
<dbReference type="Gene3D" id="3.40.50.2300">
    <property type="match status" value="1"/>
</dbReference>
<gene>
    <name evidence="3" type="ORF">ACFSC0_20045</name>
</gene>
<accession>A0ABW4N8R1</accession>
<evidence type="ECO:0000256" key="1">
    <source>
        <dbReference type="PROSITE-ProRule" id="PRU00169"/>
    </source>
</evidence>